<dbReference type="EMBL" id="CP003238">
    <property type="protein sequence ID" value="AFK56306.1"/>
    <property type="molecule type" value="Genomic_DNA"/>
</dbReference>
<dbReference type="RefSeq" id="WP_014753058.1">
    <property type="nucleotide sequence ID" value="NC_017966.1"/>
</dbReference>
<protein>
    <submittedName>
        <fullName evidence="3">Plasmid stabilization system protein</fullName>
    </submittedName>
</protein>
<dbReference type="PANTHER" id="PTHR33755">
    <property type="entry name" value="TOXIN PARE1-RELATED"/>
    <property type="match status" value="1"/>
</dbReference>
<dbReference type="HOGENOM" id="CLU_147162_10_1_5"/>
<dbReference type="InterPro" id="IPR051803">
    <property type="entry name" value="TA_system_RelE-like_toxin"/>
</dbReference>
<dbReference type="KEGG" id="tmo:TMO_b0298"/>
<dbReference type="Gene3D" id="3.30.2310.20">
    <property type="entry name" value="RelE-like"/>
    <property type="match status" value="1"/>
</dbReference>
<dbReference type="AlphaFoldDB" id="I3TU68"/>
<sequence>MIGRVRFTSQAEADLLDIWLHLAVHAGMDAADRLSRRIETACRRLGTWPELGPARREIAEDARGLVIERWIAFYRIDGADVQIVRVLDGSRDLTMLDWPAVTPPPVRR</sequence>
<keyword evidence="3" id="KW-0614">Plasmid</keyword>
<name>I3TU68_TISMK</name>
<proteinExistence type="inferred from homology"/>
<evidence type="ECO:0000256" key="2">
    <source>
        <dbReference type="ARBA" id="ARBA00022649"/>
    </source>
</evidence>
<gene>
    <name evidence="3" type="ordered locus">TMO_b0298</name>
</gene>
<geneLocation type="plasmid" evidence="3 4">
    <name>pTM2</name>
</geneLocation>
<reference evidence="3 4" key="1">
    <citation type="journal article" date="2012" name="J. Am. Chem. Soc.">
        <title>Bacterial biosynthesis and maturation of the didemnin anti-cancer agents.</title>
        <authorList>
            <person name="Xu Y."/>
            <person name="Kersten R.D."/>
            <person name="Nam S.J."/>
            <person name="Lu L."/>
            <person name="Al-Suwailem A.M."/>
            <person name="Zheng H."/>
            <person name="Fenical W."/>
            <person name="Dorrestein P.C."/>
            <person name="Moore B.S."/>
            <person name="Qian P.Y."/>
        </authorList>
    </citation>
    <scope>NUCLEOTIDE SEQUENCE [LARGE SCALE GENOMIC DNA]</scope>
    <source>
        <strain evidence="3 4">KA081020-065</strain>
    </source>
</reference>
<dbReference type="InterPro" id="IPR035093">
    <property type="entry name" value="RelE/ParE_toxin_dom_sf"/>
</dbReference>
<comment type="similarity">
    <text evidence="1">Belongs to the RelE toxin family.</text>
</comment>
<evidence type="ECO:0000313" key="4">
    <source>
        <dbReference type="Proteomes" id="UP000005258"/>
    </source>
</evidence>
<evidence type="ECO:0000256" key="1">
    <source>
        <dbReference type="ARBA" id="ARBA00006226"/>
    </source>
</evidence>
<organism evidence="3 4">
    <name type="scientific">Tistrella mobilis (strain KA081020-065)</name>
    <dbReference type="NCBI Taxonomy" id="1110502"/>
    <lineage>
        <taxon>Bacteria</taxon>
        <taxon>Pseudomonadati</taxon>
        <taxon>Pseudomonadota</taxon>
        <taxon>Alphaproteobacteria</taxon>
        <taxon>Geminicoccales</taxon>
        <taxon>Geminicoccaceae</taxon>
        <taxon>Tistrella</taxon>
    </lineage>
</organism>
<evidence type="ECO:0000313" key="3">
    <source>
        <dbReference type="EMBL" id="AFK56306.1"/>
    </source>
</evidence>
<keyword evidence="4" id="KW-1185">Reference proteome</keyword>
<dbReference type="InterPro" id="IPR007712">
    <property type="entry name" value="RelE/ParE_toxin"/>
</dbReference>
<dbReference type="Proteomes" id="UP000005258">
    <property type="component" value="Plasmid pTM2"/>
</dbReference>
<dbReference type="Pfam" id="PF05016">
    <property type="entry name" value="ParE_toxin"/>
    <property type="match status" value="1"/>
</dbReference>
<accession>I3TU68</accession>
<keyword evidence="2" id="KW-1277">Toxin-antitoxin system</keyword>